<dbReference type="Gene3D" id="3.30.70.260">
    <property type="match status" value="1"/>
</dbReference>
<organism evidence="2 3">
    <name type="scientific">Geodia barretti</name>
    <name type="common">Barrett's horny sponge</name>
    <dbReference type="NCBI Taxonomy" id="519541"/>
    <lineage>
        <taxon>Eukaryota</taxon>
        <taxon>Metazoa</taxon>
        <taxon>Porifera</taxon>
        <taxon>Demospongiae</taxon>
        <taxon>Heteroscleromorpha</taxon>
        <taxon>Tetractinellida</taxon>
        <taxon>Astrophorina</taxon>
        <taxon>Geodiidae</taxon>
        <taxon>Geodia</taxon>
    </lineage>
</organism>
<dbReference type="CDD" id="cd04876">
    <property type="entry name" value="ACT_RelA-SpoT"/>
    <property type="match status" value="1"/>
</dbReference>
<dbReference type="EMBL" id="CASHTH010002215">
    <property type="protein sequence ID" value="CAI8026489.1"/>
    <property type="molecule type" value="Genomic_DNA"/>
</dbReference>
<sequence length="165" mass="18304">MARRRSTGAEAYRAADPPDLDAVAKEFGFSDAEHLYAALGNGDLSIGKVISRIAPPEPKRRALRPQDRRDIRIQGMQNLMISLATAHSRWDRTYLLADIAGAISDAGSNIRDSTTRTDGHIAEQDFWIDVTDNEQLRQAIDQIERIEGVLEVLRVDEPANGDLLP</sequence>
<evidence type="ECO:0000313" key="2">
    <source>
        <dbReference type="EMBL" id="CAI8026489.1"/>
    </source>
</evidence>
<dbReference type="Pfam" id="PF13291">
    <property type="entry name" value="ACT_4"/>
    <property type="match status" value="1"/>
</dbReference>
<evidence type="ECO:0000259" key="1">
    <source>
        <dbReference type="PROSITE" id="PS51671"/>
    </source>
</evidence>
<evidence type="ECO:0000313" key="3">
    <source>
        <dbReference type="Proteomes" id="UP001174909"/>
    </source>
</evidence>
<dbReference type="InterPro" id="IPR045865">
    <property type="entry name" value="ACT-like_dom_sf"/>
</dbReference>
<dbReference type="SUPFAM" id="SSF55021">
    <property type="entry name" value="ACT-like"/>
    <property type="match status" value="1"/>
</dbReference>
<comment type="caution">
    <text evidence="2">The sequence shown here is derived from an EMBL/GenBank/DDBJ whole genome shotgun (WGS) entry which is preliminary data.</text>
</comment>
<reference evidence="2" key="1">
    <citation type="submission" date="2023-03" db="EMBL/GenBank/DDBJ databases">
        <authorList>
            <person name="Steffen K."/>
            <person name="Cardenas P."/>
        </authorList>
    </citation>
    <scope>NUCLEOTIDE SEQUENCE</scope>
</reference>
<protein>
    <submittedName>
        <fullName evidence="2">Guanosine-3',5'-bis(Diphosphate) 3'-pyrophosphohydrolase</fullName>
    </submittedName>
</protein>
<feature type="domain" description="ACT" evidence="1">
    <location>
        <begin position="84"/>
        <end position="157"/>
    </location>
</feature>
<dbReference type="PROSITE" id="PS51671">
    <property type="entry name" value="ACT"/>
    <property type="match status" value="1"/>
</dbReference>
<proteinExistence type="predicted"/>
<dbReference type="AlphaFoldDB" id="A0AA35SB86"/>
<dbReference type="InterPro" id="IPR002912">
    <property type="entry name" value="ACT_dom"/>
</dbReference>
<gene>
    <name evidence="2" type="ORF">GBAR_LOCUS15213</name>
</gene>
<keyword evidence="3" id="KW-1185">Reference proteome</keyword>
<accession>A0AA35SB86</accession>
<name>A0AA35SB86_GEOBA</name>
<dbReference type="Proteomes" id="UP001174909">
    <property type="component" value="Unassembled WGS sequence"/>
</dbReference>